<dbReference type="Pfam" id="PF02302">
    <property type="entry name" value="PTS_IIB"/>
    <property type="match status" value="1"/>
</dbReference>
<keyword evidence="3" id="KW-0762">Sugar transport</keyword>
<evidence type="ECO:0000313" key="10">
    <source>
        <dbReference type="Proteomes" id="UP001230220"/>
    </source>
</evidence>
<protein>
    <submittedName>
        <fullName evidence="9">PTS system cellobiose-specific IIB component</fullName>
    </submittedName>
</protein>
<dbReference type="PANTHER" id="PTHR34581">
    <property type="entry name" value="PTS SYSTEM N,N'-DIACETYLCHITOBIOSE-SPECIFIC EIIB COMPONENT"/>
    <property type="match status" value="1"/>
</dbReference>
<comment type="caution">
    <text evidence="9">The sequence shown here is derived from an EMBL/GenBank/DDBJ whole genome shotgun (WGS) entry which is preliminary data.</text>
</comment>
<evidence type="ECO:0000256" key="3">
    <source>
        <dbReference type="ARBA" id="ARBA00022597"/>
    </source>
</evidence>
<feature type="modified residue" description="Phosphocysteine; by EIIA" evidence="7">
    <location>
        <position position="9"/>
    </location>
</feature>
<keyword evidence="4" id="KW-0808">Transferase</keyword>
<keyword evidence="1" id="KW-0813">Transport</keyword>
<evidence type="ECO:0000313" key="9">
    <source>
        <dbReference type="EMBL" id="MDQ0362302.1"/>
    </source>
</evidence>
<dbReference type="Gene3D" id="3.40.50.2300">
    <property type="match status" value="1"/>
</dbReference>
<gene>
    <name evidence="9" type="ORF">J2S15_003056</name>
</gene>
<reference evidence="9 10" key="1">
    <citation type="submission" date="2023-07" db="EMBL/GenBank/DDBJ databases">
        <title>Genomic Encyclopedia of Type Strains, Phase IV (KMG-IV): sequencing the most valuable type-strain genomes for metagenomic binning, comparative biology and taxonomic classification.</title>
        <authorList>
            <person name="Goeker M."/>
        </authorList>
    </citation>
    <scope>NUCLEOTIDE SEQUENCE [LARGE SCALE GENOMIC DNA]</scope>
    <source>
        <strain evidence="9 10">DSM 16784</strain>
    </source>
</reference>
<keyword evidence="2" id="KW-0597">Phosphoprotein</keyword>
<organism evidence="9 10">
    <name type="scientific">Breznakia pachnodae</name>
    <dbReference type="NCBI Taxonomy" id="265178"/>
    <lineage>
        <taxon>Bacteria</taxon>
        <taxon>Bacillati</taxon>
        <taxon>Bacillota</taxon>
        <taxon>Erysipelotrichia</taxon>
        <taxon>Erysipelotrichales</taxon>
        <taxon>Erysipelotrichaceae</taxon>
        <taxon>Breznakia</taxon>
    </lineage>
</organism>
<keyword evidence="6" id="KW-0418">Kinase</keyword>
<dbReference type="EMBL" id="JAUSUR010000006">
    <property type="protein sequence ID" value="MDQ0362302.1"/>
    <property type="molecule type" value="Genomic_DNA"/>
</dbReference>
<evidence type="ECO:0000256" key="4">
    <source>
        <dbReference type="ARBA" id="ARBA00022679"/>
    </source>
</evidence>
<accession>A0ABU0E5Z1</accession>
<evidence type="ECO:0000256" key="5">
    <source>
        <dbReference type="ARBA" id="ARBA00022683"/>
    </source>
</evidence>
<sequence length="98" mass="10726">MVNKILLACAGGFSTSMLVQKMQEAAKNKGMDVEILAVAEENINDHLDSNVLLLGPQIGHREEDLSNELSFPVFVIDSMDYGTMNGEAVLNFVLDKVK</sequence>
<keyword evidence="5" id="KW-0598">Phosphotransferase system</keyword>
<feature type="domain" description="PTS EIIB type-3" evidence="8">
    <location>
        <begin position="2"/>
        <end position="98"/>
    </location>
</feature>
<name>A0ABU0E5Z1_9FIRM</name>
<keyword evidence="10" id="KW-1185">Reference proteome</keyword>
<dbReference type="SUPFAM" id="SSF52794">
    <property type="entry name" value="PTS system IIB component-like"/>
    <property type="match status" value="1"/>
</dbReference>
<evidence type="ECO:0000259" key="8">
    <source>
        <dbReference type="PROSITE" id="PS51100"/>
    </source>
</evidence>
<evidence type="ECO:0000256" key="2">
    <source>
        <dbReference type="ARBA" id="ARBA00022553"/>
    </source>
</evidence>
<dbReference type="InterPro" id="IPR036095">
    <property type="entry name" value="PTS_EIIB-like_sf"/>
</dbReference>
<evidence type="ECO:0000256" key="1">
    <source>
        <dbReference type="ARBA" id="ARBA00022448"/>
    </source>
</evidence>
<dbReference type="InterPro" id="IPR003501">
    <property type="entry name" value="PTS_EIIB_2/3"/>
</dbReference>
<dbReference type="InterPro" id="IPR051819">
    <property type="entry name" value="PTS_sugar-specific_EIIB"/>
</dbReference>
<proteinExistence type="predicted"/>
<evidence type="ECO:0000256" key="7">
    <source>
        <dbReference type="PROSITE-ProRule" id="PRU00423"/>
    </source>
</evidence>
<dbReference type="RefSeq" id="WP_307409794.1">
    <property type="nucleotide sequence ID" value="NZ_JAUSUR010000006.1"/>
</dbReference>
<dbReference type="InterPro" id="IPR013012">
    <property type="entry name" value="PTS_EIIB_3"/>
</dbReference>
<evidence type="ECO:0000256" key="6">
    <source>
        <dbReference type="ARBA" id="ARBA00022777"/>
    </source>
</evidence>
<dbReference type="PROSITE" id="PS51100">
    <property type="entry name" value="PTS_EIIB_TYPE_3"/>
    <property type="match status" value="1"/>
</dbReference>
<dbReference type="CDD" id="cd05564">
    <property type="entry name" value="PTS_IIB_chitobiose_lichenan"/>
    <property type="match status" value="1"/>
</dbReference>
<dbReference type="PANTHER" id="PTHR34581:SF2">
    <property type="entry name" value="PTS SYSTEM N,N'-DIACETYLCHITOBIOSE-SPECIFIC EIIB COMPONENT"/>
    <property type="match status" value="1"/>
</dbReference>
<dbReference type="Proteomes" id="UP001230220">
    <property type="component" value="Unassembled WGS sequence"/>
</dbReference>